<evidence type="ECO:0000259" key="4">
    <source>
        <dbReference type="Pfam" id="PF00717"/>
    </source>
</evidence>
<accession>A0ABX8TIF8</accession>
<evidence type="ECO:0000313" key="5">
    <source>
        <dbReference type="EMBL" id="QYC10587.1"/>
    </source>
</evidence>
<dbReference type="Pfam" id="PF13560">
    <property type="entry name" value="HTH_31"/>
    <property type="match status" value="1"/>
</dbReference>
<feature type="domain" description="Peptidase S24/S26A/S26B/S26C" evidence="4">
    <location>
        <begin position="68"/>
        <end position="168"/>
    </location>
</feature>
<evidence type="ECO:0000256" key="3">
    <source>
        <dbReference type="ARBA" id="ARBA00023163"/>
    </source>
</evidence>
<keyword evidence="2" id="KW-0238">DNA-binding</keyword>
<sequence>MKPEEIRSRLRATGRSQAALGRHIGASKDSMSRLMTGQRRLQAVEVERIKEFFAEDAPAGPAYDTLDVYGYVQAGGDDLVSLADGQVIDRIEVPAGLVRGSAIGIRVVGDSMEPRLFSGETVIVGLNMPPQRDRDCVVEFRDGSAIVKQYKGQRDGTVFLHQYNPDKEVRIDASKVKAIHAVLYRR</sequence>
<dbReference type="GeneID" id="94373772"/>
<keyword evidence="3" id="KW-0804">Transcription</keyword>
<evidence type="ECO:0000256" key="2">
    <source>
        <dbReference type="ARBA" id="ARBA00023125"/>
    </source>
</evidence>
<organism evidence="5 6">
    <name type="scientific">Brevundimonas nasdae</name>
    <dbReference type="NCBI Taxonomy" id="172043"/>
    <lineage>
        <taxon>Bacteria</taxon>
        <taxon>Pseudomonadati</taxon>
        <taxon>Pseudomonadota</taxon>
        <taxon>Alphaproteobacteria</taxon>
        <taxon>Caulobacterales</taxon>
        <taxon>Caulobacteraceae</taxon>
        <taxon>Brevundimonas</taxon>
    </lineage>
</organism>
<keyword evidence="6" id="KW-1185">Reference proteome</keyword>
<keyword evidence="1" id="KW-0805">Transcription regulation</keyword>
<dbReference type="PANTHER" id="PTHR40661">
    <property type="match status" value="1"/>
</dbReference>
<dbReference type="Pfam" id="PF00717">
    <property type="entry name" value="Peptidase_S24"/>
    <property type="match status" value="1"/>
</dbReference>
<gene>
    <name evidence="5" type="ORF">KWG56_00745</name>
</gene>
<dbReference type="RefSeq" id="WP_219353338.1">
    <property type="nucleotide sequence ID" value="NZ_CP080034.1"/>
</dbReference>
<proteinExistence type="predicted"/>
<reference evidence="5 6" key="1">
    <citation type="submission" date="2021-07" db="EMBL/GenBank/DDBJ databases">
        <title>Isolation and characterization of bacteria from a gold mining with a capacity of golden bioaccumulation.</title>
        <authorList>
            <person name="Yang X.J."/>
        </authorList>
    </citation>
    <scope>NUCLEOTIDE SEQUENCE [LARGE SCALE GENOMIC DNA]</scope>
    <source>
        <strain evidence="5 6">Au29</strain>
    </source>
</reference>
<protein>
    <submittedName>
        <fullName evidence="5">Helix-turn-helix transcriptional regulator</fullName>
    </submittedName>
</protein>
<dbReference type="Proteomes" id="UP000824334">
    <property type="component" value="Chromosome"/>
</dbReference>
<evidence type="ECO:0000256" key="1">
    <source>
        <dbReference type="ARBA" id="ARBA00023015"/>
    </source>
</evidence>
<name>A0ABX8TIF8_9CAUL</name>
<dbReference type="InterPro" id="IPR015927">
    <property type="entry name" value="Peptidase_S24_S26A/B/C"/>
</dbReference>
<dbReference type="PANTHER" id="PTHR40661:SF3">
    <property type="entry name" value="FELS-1 PROPHAGE TRANSCRIPTIONAL REGULATOR"/>
    <property type="match status" value="1"/>
</dbReference>
<dbReference type="CDD" id="cd06529">
    <property type="entry name" value="S24_LexA-like"/>
    <property type="match status" value="1"/>
</dbReference>
<dbReference type="EMBL" id="CP080034">
    <property type="protein sequence ID" value="QYC10587.1"/>
    <property type="molecule type" value="Genomic_DNA"/>
</dbReference>
<evidence type="ECO:0000313" key="6">
    <source>
        <dbReference type="Proteomes" id="UP000824334"/>
    </source>
</evidence>
<dbReference type="InterPro" id="IPR039418">
    <property type="entry name" value="LexA-like"/>
</dbReference>